<accession>A0A8H5K7L1</accession>
<dbReference type="Proteomes" id="UP000582016">
    <property type="component" value="Unassembled WGS sequence"/>
</dbReference>
<proteinExistence type="predicted"/>
<dbReference type="AlphaFoldDB" id="A0A8H5K7L1"/>
<sequence length="383" mass="43411">MAGEEATHVPANQGTHISEVLFASPLNLKELGFNKYPVLPLKHLPAPRVREIYEKMVDDIFSVVSMTRQDFPQCWDRCVTQLESGNVLLATIFTEFEGYHAIKDACVRALQLPRKGEQVPCLPAPILVSLIVSLNYRKIAHARPDSSIVDILGEHGSMVWLKVAIQVFATTGHNPFLVTRDNSVNSPTTELSHGIWTVKATMPPPHRYSPFESEIPGQALQPLDRRLSRDAGDAVYTMALTITREQALDRVGELLRQLRDATIDRRSFKPQMELLMDFYTFSVLPRDIKLRERIQTSEGVLAQDITQISWEHRLPGERIEMQDSDLAGPSLGVLADLFNQLPEESFERALGIDALNNVKNILDYQQRVRDDCYKLMERAQQNR</sequence>
<comment type="caution">
    <text evidence="1">The sequence shown here is derived from an EMBL/GenBank/DDBJ whole genome shotgun (WGS) entry which is preliminary data.</text>
</comment>
<gene>
    <name evidence="1" type="ORF">FPHYL_2317</name>
</gene>
<protein>
    <submittedName>
        <fullName evidence="1">Uncharacterized protein</fullName>
    </submittedName>
</protein>
<name>A0A8H5K7L1_9HYPO</name>
<evidence type="ECO:0000313" key="2">
    <source>
        <dbReference type="Proteomes" id="UP000582016"/>
    </source>
</evidence>
<dbReference type="EMBL" id="JAAOAQ010000065">
    <property type="protein sequence ID" value="KAF5569189.1"/>
    <property type="molecule type" value="Genomic_DNA"/>
</dbReference>
<keyword evidence="2" id="KW-1185">Reference proteome</keyword>
<evidence type="ECO:0000313" key="1">
    <source>
        <dbReference type="EMBL" id="KAF5569189.1"/>
    </source>
</evidence>
<reference evidence="1 2" key="1">
    <citation type="submission" date="2020-05" db="EMBL/GenBank/DDBJ databases">
        <title>Identification and distribution of gene clusters putatively required for synthesis of sphingolipid metabolism inhibitors in phylogenetically diverse species of the filamentous fungus Fusarium.</title>
        <authorList>
            <person name="Kim H.-S."/>
            <person name="Busman M."/>
            <person name="Brown D.W."/>
            <person name="Divon H."/>
            <person name="Uhlig S."/>
            <person name="Proctor R.H."/>
        </authorList>
    </citation>
    <scope>NUCLEOTIDE SEQUENCE [LARGE SCALE GENOMIC DNA]</scope>
    <source>
        <strain evidence="1 2">NRRL 13617</strain>
    </source>
</reference>
<organism evidence="1 2">
    <name type="scientific">Fusarium phyllophilum</name>
    <dbReference type="NCBI Taxonomy" id="47803"/>
    <lineage>
        <taxon>Eukaryota</taxon>
        <taxon>Fungi</taxon>
        <taxon>Dikarya</taxon>
        <taxon>Ascomycota</taxon>
        <taxon>Pezizomycotina</taxon>
        <taxon>Sordariomycetes</taxon>
        <taxon>Hypocreomycetidae</taxon>
        <taxon>Hypocreales</taxon>
        <taxon>Nectriaceae</taxon>
        <taxon>Fusarium</taxon>
        <taxon>Fusarium fujikuroi species complex</taxon>
    </lineage>
</organism>
<dbReference type="OrthoDB" id="5065916at2759"/>